<dbReference type="EMBL" id="JAWDJW010006971">
    <property type="protein sequence ID" value="KAK3063149.1"/>
    <property type="molecule type" value="Genomic_DNA"/>
</dbReference>
<protein>
    <submittedName>
        <fullName evidence="1">Uncharacterized protein</fullName>
    </submittedName>
</protein>
<evidence type="ECO:0000313" key="1">
    <source>
        <dbReference type="EMBL" id="KAK3063149.1"/>
    </source>
</evidence>
<accession>A0ACC3D7X3</accession>
<comment type="caution">
    <text evidence="1">The sequence shown here is derived from an EMBL/GenBank/DDBJ whole genome shotgun (WGS) entry which is preliminary data.</text>
</comment>
<keyword evidence="2" id="KW-1185">Reference proteome</keyword>
<proteinExistence type="predicted"/>
<reference evidence="1" key="1">
    <citation type="submission" date="2024-09" db="EMBL/GenBank/DDBJ databases">
        <title>Black Yeasts Isolated from many extreme environments.</title>
        <authorList>
            <person name="Coleine C."/>
            <person name="Stajich J.E."/>
            <person name="Selbmann L."/>
        </authorList>
    </citation>
    <scope>NUCLEOTIDE SEQUENCE</scope>
    <source>
        <strain evidence="1">CCFEE 5737</strain>
    </source>
</reference>
<evidence type="ECO:0000313" key="2">
    <source>
        <dbReference type="Proteomes" id="UP001186974"/>
    </source>
</evidence>
<sequence length="704" mass="78731">VGGFIKGIFGFGGASVTSADEDIPEPAAEAGKDVPEPGPAVDREYIQSLVDIVESDAPVFTNEEDAQRFVVAALVFLRLVVDDEESRMMLGEENDIERVVCTISEKAAGALQEIGHESWQTIDKLIKELLAGTGFEENAVQALNFLDDYFSFEGMQNPPVVAFTSLLLQFKEKLFRIWPRLLNAEHRPLIHRIQGEWQKLLEARAPDIQKELADVAPILSTIVFRAGFLDYVPYALGAGNSLEPYGKVFSDWHLSHDDWNPYMNDKYDDLKDILEVVYDYTLADAVTLQMFQRKDIEGHTFYMQDETLKTLRRFAQRLYHELRGNASRDGHERIEGLFELLNTLPIKDVLRQTWYGTERAGNRRFNKAILQVFDDLSATEVKELARHKNAPYMLTSRTARGTWPAFRNACAWVSLVKDMLEERGIPAVAVTKSASRLNSEEMALSEEAERVLTKSKGPKVLASTASRRLFGEKRGSSAFSSLNDTSMPDAPVNDTQGPANDPAFRHSKIKGPRNYEERVAPQTGEVWYKDHPAHFPFAETPFMVAVQSRQVTADLRRGHHQHDSGASESSSKVPKSVFGGLSNALKSARGSLLSNATASADRDHAEDSSDELVFQTRFKLPEPAEWLANAFKFETRYVGATERKMDADTSGDVHPGSGRRLSSTAQGKKRRQSAAFSEKQEGNEDVVDMGMGNVKRPRFTQGIM</sequence>
<dbReference type="Proteomes" id="UP001186974">
    <property type="component" value="Unassembled WGS sequence"/>
</dbReference>
<feature type="non-terminal residue" evidence="1">
    <location>
        <position position="1"/>
    </location>
</feature>
<name>A0ACC3D7X3_9PEZI</name>
<gene>
    <name evidence="1" type="ORF">LTS18_002635</name>
</gene>
<organism evidence="1 2">
    <name type="scientific">Coniosporium uncinatum</name>
    <dbReference type="NCBI Taxonomy" id="93489"/>
    <lineage>
        <taxon>Eukaryota</taxon>
        <taxon>Fungi</taxon>
        <taxon>Dikarya</taxon>
        <taxon>Ascomycota</taxon>
        <taxon>Pezizomycotina</taxon>
        <taxon>Dothideomycetes</taxon>
        <taxon>Dothideomycetes incertae sedis</taxon>
        <taxon>Coniosporium</taxon>
    </lineage>
</organism>